<evidence type="ECO:0000259" key="3">
    <source>
        <dbReference type="PROSITE" id="PS50893"/>
    </source>
</evidence>
<evidence type="ECO:0000256" key="1">
    <source>
        <dbReference type="ARBA" id="ARBA00022741"/>
    </source>
</evidence>
<keyword evidence="1" id="KW-0547">Nucleotide-binding</keyword>
<dbReference type="EMBL" id="FOSC01000002">
    <property type="protein sequence ID" value="SFJ39660.1"/>
    <property type="molecule type" value="Genomic_DNA"/>
</dbReference>
<accession>A0A1I3R0U4</accession>
<dbReference type="Pfam" id="PF00005">
    <property type="entry name" value="ABC_tran"/>
    <property type="match status" value="1"/>
</dbReference>
<dbReference type="Gene3D" id="3.40.50.300">
    <property type="entry name" value="P-loop containing nucleotide triphosphate hydrolases"/>
    <property type="match status" value="1"/>
</dbReference>
<dbReference type="GO" id="GO:0016887">
    <property type="term" value="F:ATP hydrolysis activity"/>
    <property type="evidence" value="ECO:0007669"/>
    <property type="project" value="InterPro"/>
</dbReference>
<keyword evidence="5" id="KW-1185">Reference proteome</keyword>
<dbReference type="Proteomes" id="UP000199445">
    <property type="component" value="Unassembled WGS sequence"/>
</dbReference>
<dbReference type="OrthoDB" id="9802264at2"/>
<evidence type="ECO:0000256" key="2">
    <source>
        <dbReference type="ARBA" id="ARBA00022840"/>
    </source>
</evidence>
<reference evidence="4 5" key="1">
    <citation type="submission" date="2016-10" db="EMBL/GenBank/DDBJ databases">
        <authorList>
            <person name="de Groot N.N."/>
        </authorList>
    </citation>
    <scope>NUCLEOTIDE SEQUENCE [LARGE SCALE GENOMIC DNA]</scope>
    <source>
        <strain evidence="4 5">IBRC-M 10445</strain>
    </source>
</reference>
<dbReference type="InterPro" id="IPR027417">
    <property type="entry name" value="P-loop_NTPase"/>
</dbReference>
<dbReference type="SMART" id="SM00382">
    <property type="entry name" value="AAA"/>
    <property type="match status" value="1"/>
</dbReference>
<dbReference type="GO" id="GO:0005524">
    <property type="term" value="F:ATP binding"/>
    <property type="evidence" value="ECO:0007669"/>
    <property type="project" value="UniProtKB-KW"/>
</dbReference>
<sequence>MTEKTAATPAGSAGTDNAIHTRALAYRWPGMDTAMVFPDIQLARGEHLFLHGPSGTGKSTLLGLLSGLLVPERGTVQLLGETVSDWPNGARDRFRADHLGIIFQQFNLVPYLTASGNAELPCRLSSSRHKRAGPGVSTVARSLLAQLGLDDDTAHRKVTGLSIGQQQRVAAARALIGAPEIILADEPTSALDTDNRDRFLELLLTMAAEQGTSVVFVSHDQALARHFHDHIALEGRS</sequence>
<protein>
    <submittedName>
        <fullName evidence="4">Putative ABC transport system ATP-binding protein</fullName>
    </submittedName>
</protein>
<proteinExistence type="predicted"/>
<evidence type="ECO:0000313" key="5">
    <source>
        <dbReference type="Proteomes" id="UP000199445"/>
    </source>
</evidence>
<dbReference type="SUPFAM" id="SSF52540">
    <property type="entry name" value="P-loop containing nucleoside triphosphate hydrolases"/>
    <property type="match status" value="1"/>
</dbReference>
<name>A0A1I3R0U4_9GAMM</name>
<organism evidence="4 5">
    <name type="scientific">Marinobacter persicus</name>
    <dbReference type="NCBI Taxonomy" id="930118"/>
    <lineage>
        <taxon>Bacteria</taxon>
        <taxon>Pseudomonadati</taxon>
        <taxon>Pseudomonadota</taxon>
        <taxon>Gammaproteobacteria</taxon>
        <taxon>Pseudomonadales</taxon>
        <taxon>Marinobacteraceae</taxon>
        <taxon>Marinobacter</taxon>
    </lineage>
</organism>
<gene>
    <name evidence="4" type="ORF">SAMN05216429_102204</name>
</gene>
<dbReference type="InterPro" id="IPR003593">
    <property type="entry name" value="AAA+_ATPase"/>
</dbReference>
<dbReference type="GO" id="GO:0022857">
    <property type="term" value="F:transmembrane transporter activity"/>
    <property type="evidence" value="ECO:0007669"/>
    <property type="project" value="TreeGrafter"/>
</dbReference>
<feature type="domain" description="ABC transporter" evidence="3">
    <location>
        <begin position="19"/>
        <end position="237"/>
    </location>
</feature>
<keyword evidence="2 4" id="KW-0067">ATP-binding</keyword>
<dbReference type="InterPro" id="IPR003439">
    <property type="entry name" value="ABC_transporter-like_ATP-bd"/>
</dbReference>
<dbReference type="RefSeq" id="WP_091701459.1">
    <property type="nucleotide sequence ID" value="NZ_BMYN01000002.1"/>
</dbReference>
<dbReference type="AlphaFoldDB" id="A0A1I3R0U4"/>
<dbReference type="PANTHER" id="PTHR24220:SF611">
    <property type="entry name" value="ATP-BINDING COMPONENT OF ABC TRANSPORTER-RELATED"/>
    <property type="match status" value="1"/>
</dbReference>
<dbReference type="InterPro" id="IPR015854">
    <property type="entry name" value="ABC_transpr_LolD-like"/>
</dbReference>
<dbReference type="PROSITE" id="PS50893">
    <property type="entry name" value="ABC_TRANSPORTER_2"/>
    <property type="match status" value="1"/>
</dbReference>
<dbReference type="PANTHER" id="PTHR24220">
    <property type="entry name" value="IMPORT ATP-BINDING PROTEIN"/>
    <property type="match status" value="1"/>
</dbReference>
<evidence type="ECO:0000313" key="4">
    <source>
        <dbReference type="EMBL" id="SFJ39660.1"/>
    </source>
</evidence>
<dbReference type="GO" id="GO:0005886">
    <property type="term" value="C:plasma membrane"/>
    <property type="evidence" value="ECO:0007669"/>
    <property type="project" value="TreeGrafter"/>
</dbReference>